<name>A0A0E9PCU7_ANGAN</name>
<reference evidence="1" key="1">
    <citation type="submission" date="2014-11" db="EMBL/GenBank/DDBJ databases">
        <authorList>
            <person name="Amaro Gonzalez C."/>
        </authorList>
    </citation>
    <scope>NUCLEOTIDE SEQUENCE</scope>
</reference>
<evidence type="ECO:0000313" key="1">
    <source>
        <dbReference type="EMBL" id="JAH01865.1"/>
    </source>
</evidence>
<accession>A0A0E9PCU7</accession>
<organism evidence="1">
    <name type="scientific">Anguilla anguilla</name>
    <name type="common">European freshwater eel</name>
    <name type="synonym">Muraena anguilla</name>
    <dbReference type="NCBI Taxonomy" id="7936"/>
    <lineage>
        <taxon>Eukaryota</taxon>
        <taxon>Metazoa</taxon>
        <taxon>Chordata</taxon>
        <taxon>Craniata</taxon>
        <taxon>Vertebrata</taxon>
        <taxon>Euteleostomi</taxon>
        <taxon>Actinopterygii</taxon>
        <taxon>Neopterygii</taxon>
        <taxon>Teleostei</taxon>
        <taxon>Anguilliformes</taxon>
        <taxon>Anguillidae</taxon>
        <taxon>Anguilla</taxon>
    </lineage>
</organism>
<proteinExistence type="predicted"/>
<reference evidence="1" key="2">
    <citation type="journal article" date="2015" name="Fish Shellfish Immunol.">
        <title>Early steps in the European eel (Anguilla anguilla)-Vibrio vulnificus interaction in the gills: Role of the RtxA13 toxin.</title>
        <authorList>
            <person name="Callol A."/>
            <person name="Pajuelo D."/>
            <person name="Ebbesson L."/>
            <person name="Teles M."/>
            <person name="MacKenzie S."/>
            <person name="Amaro C."/>
        </authorList>
    </citation>
    <scope>NUCLEOTIDE SEQUENCE</scope>
</reference>
<dbReference type="EMBL" id="GBXM01106712">
    <property type="protein sequence ID" value="JAH01865.1"/>
    <property type="molecule type" value="Transcribed_RNA"/>
</dbReference>
<sequence>MFSRWRQRQ</sequence>
<protein>
    <submittedName>
        <fullName evidence="1">Uncharacterized protein</fullName>
    </submittedName>
</protein>